<keyword evidence="1" id="KW-0472">Membrane</keyword>
<comment type="caution">
    <text evidence="2">The sequence shown here is derived from an EMBL/GenBank/DDBJ whole genome shotgun (WGS) entry which is preliminary data.</text>
</comment>
<name>A0A9D2GWQ7_9BACE</name>
<reference evidence="2" key="1">
    <citation type="journal article" date="2021" name="PeerJ">
        <title>Extensive microbial diversity within the chicken gut microbiome revealed by metagenomics and culture.</title>
        <authorList>
            <person name="Gilroy R."/>
            <person name="Ravi A."/>
            <person name="Getino M."/>
            <person name="Pursley I."/>
            <person name="Horton D.L."/>
            <person name="Alikhan N.F."/>
            <person name="Baker D."/>
            <person name="Gharbi K."/>
            <person name="Hall N."/>
            <person name="Watson M."/>
            <person name="Adriaenssens E.M."/>
            <person name="Foster-Nyarko E."/>
            <person name="Jarju S."/>
            <person name="Secka A."/>
            <person name="Antonio M."/>
            <person name="Oren A."/>
            <person name="Chaudhuri R.R."/>
            <person name="La Ragione R."/>
            <person name="Hildebrand F."/>
            <person name="Pallen M.J."/>
        </authorList>
    </citation>
    <scope>NUCLEOTIDE SEQUENCE</scope>
    <source>
        <strain evidence="2">CHK118-2852</strain>
    </source>
</reference>
<feature type="transmembrane region" description="Helical" evidence="1">
    <location>
        <begin position="76"/>
        <end position="94"/>
    </location>
</feature>
<keyword evidence="1" id="KW-1133">Transmembrane helix</keyword>
<dbReference type="AlphaFoldDB" id="A0A9D2GWQ7"/>
<proteinExistence type="predicted"/>
<feature type="transmembrane region" description="Helical" evidence="1">
    <location>
        <begin position="121"/>
        <end position="142"/>
    </location>
</feature>
<gene>
    <name evidence="2" type="ORF">H9807_01390</name>
</gene>
<reference evidence="2" key="2">
    <citation type="submission" date="2021-04" db="EMBL/GenBank/DDBJ databases">
        <authorList>
            <person name="Gilroy R."/>
        </authorList>
    </citation>
    <scope>NUCLEOTIDE SEQUENCE</scope>
    <source>
        <strain evidence="2">CHK118-2852</strain>
    </source>
</reference>
<accession>A0A9D2GWQ7</accession>
<evidence type="ECO:0000256" key="1">
    <source>
        <dbReference type="SAM" id="Phobius"/>
    </source>
</evidence>
<sequence length="192" mass="21878">MEINIEKEIQTLKSEYNVFKEGLEKQEMLNEKFFKSLRRRPAMAISKEIKDRMLGDIVTIPTIIVICINIDWPLLFGILVSLWALIDLGVSLWVSRKLGMDHLLDDDVRTVTGKIAGYRKFYAGSLIAAIIPLTAMVTYIFMRLYALADDAATVQLITVSGIVSILVAIAITLLQYKKHVRKCRELLDQFEE</sequence>
<dbReference type="EMBL" id="DXAV01000015">
    <property type="protein sequence ID" value="HIZ90767.1"/>
    <property type="molecule type" value="Genomic_DNA"/>
</dbReference>
<organism evidence="2 3">
    <name type="scientific">Candidatus Bacteroides merdavium</name>
    <dbReference type="NCBI Taxonomy" id="2838472"/>
    <lineage>
        <taxon>Bacteria</taxon>
        <taxon>Pseudomonadati</taxon>
        <taxon>Bacteroidota</taxon>
        <taxon>Bacteroidia</taxon>
        <taxon>Bacteroidales</taxon>
        <taxon>Bacteroidaceae</taxon>
        <taxon>Bacteroides</taxon>
    </lineage>
</organism>
<protein>
    <submittedName>
        <fullName evidence="2">Uncharacterized protein</fullName>
    </submittedName>
</protein>
<evidence type="ECO:0000313" key="2">
    <source>
        <dbReference type="EMBL" id="HIZ90767.1"/>
    </source>
</evidence>
<evidence type="ECO:0000313" key="3">
    <source>
        <dbReference type="Proteomes" id="UP000824108"/>
    </source>
</evidence>
<feature type="transmembrane region" description="Helical" evidence="1">
    <location>
        <begin position="154"/>
        <end position="174"/>
    </location>
</feature>
<dbReference type="Proteomes" id="UP000824108">
    <property type="component" value="Unassembled WGS sequence"/>
</dbReference>
<keyword evidence="1" id="KW-0812">Transmembrane</keyword>